<dbReference type="SUPFAM" id="SSF81338">
    <property type="entry name" value="Aquaporin-like"/>
    <property type="match status" value="1"/>
</dbReference>
<evidence type="ECO:0000256" key="5">
    <source>
        <dbReference type="SAM" id="Phobius"/>
    </source>
</evidence>
<dbReference type="EMBL" id="UYRU01072624">
    <property type="protein sequence ID" value="VDN22479.1"/>
    <property type="molecule type" value="Genomic_DNA"/>
</dbReference>
<comment type="subcellular location">
    <subcellularLocation>
        <location evidence="1">Membrane</location>
        <topology evidence="1">Multi-pass membrane protein</topology>
    </subcellularLocation>
</comment>
<keyword evidence="7" id="KW-1185">Reference proteome</keyword>
<evidence type="ECO:0000313" key="6">
    <source>
        <dbReference type="EMBL" id="VDN22479.1"/>
    </source>
</evidence>
<organism evidence="6 7">
    <name type="scientific">Dibothriocephalus latus</name>
    <name type="common">Fish tapeworm</name>
    <name type="synonym">Diphyllobothrium latum</name>
    <dbReference type="NCBI Taxonomy" id="60516"/>
    <lineage>
        <taxon>Eukaryota</taxon>
        <taxon>Metazoa</taxon>
        <taxon>Spiralia</taxon>
        <taxon>Lophotrochozoa</taxon>
        <taxon>Platyhelminthes</taxon>
        <taxon>Cestoda</taxon>
        <taxon>Eucestoda</taxon>
        <taxon>Diphyllobothriidea</taxon>
        <taxon>Diphyllobothriidae</taxon>
        <taxon>Dibothriocephalus</taxon>
    </lineage>
</organism>
<dbReference type="InterPro" id="IPR023271">
    <property type="entry name" value="Aquaporin-like"/>
</dbReference>
<feature type="transmembrane region" description="Helical" evidence="5">
    <location>
        <begin position="9"/>
        <end position="29"/>
    </location>
</feature>
<dbReference type="AlphaFoldDB" id="A0A3P7PU13"/>
<keyword evidence="3 5" id="KW-1133">Transmembrane helix</keyword>
<keyword evidence="4 5" id="KW-0472">Membrane</keyword>
<evidence type="ECO:0000313" key="7">
    <source>
        <dbReference type="Proteomes" id="UP000281553"/>
    </source>
</evidence>
<evidence type="ECO:0000256" key="3">
    <source>
        <dbReference type="ARBA" id="ARBA00022989"/>
    </source>
</evidence>
<evidence type="ECO:0000256" key="4">
    <source>
        <dbReference type="ARBA" id="ARBA00023136"/>
    </source>
</evidence>
<dbReference type="Gene3D" id="1.20.1080.10">
    <property type="entry name" value="Glycerol uptake facilitator protein"/>
    <property type="match status" value="1"/>
</dbReference>
<dbReference type="Proteomes" id="UP000281553">
    <property type="component" value="Unassembled WGS sequence"/>
</dbReference>
<proteinExistence type="predicted"/>
<accession>A0A3P7PU13</accession>
<sequence>MAAFQADDYYFWVALVAPTIGMVIGAILYEVLIGVHTENVETVSLDDDDSQADYAVDSPIVKVL</sequence>
<name>A0A3P7PU13_DIBLA</name>
<evidence type="ECO:0008006" key="8">
    <source>
        <dbReference type="Google" id="ProtNLM"/>
    </source>
</evidence>
<evidence type="ECO:0000256" key="2">
    <source>
        <dbReference type="ARBA" id="ARBA00022692"/>
    </source>
</evidence>
<keyword evidence="2 5" id="KW-0812">Transmembrane</keyword>
<dbReference type="OrthoDB" id="3222at2759"/>
<dbReference type="GO" id="GO:0016020">
    <property type="term" value="C:membrane"/>
    <property type="evidence" value="ECO:0007669"/>
    <property type="project" value="UniProtKB-SubCell"/>
</dbReference>
<reference evidence="6 7" key="1">
    <citation type="submission" date="2018-11" db="EMBL/GenBank/DDBJ databases">
        <authorList>
            <consortium name="Pathogen Informatics"/>
        </authorList>
    </citation>
    <scope>NUCLEOTIDE SEQUENCE [LARGE SCALE GENOMIC DNA]</scope>
</reference>
<evidence type="ECO:0000256" key="1">
    <source>
        <dbReference type="ARBA" id="ARBA00004141"/>
    </source>
</evidence>
<protein>
    <recommendedName>
        <fullName evidence="8">Aquaporin</fullName>
    </recommendedName>
</protein>
<gene>
    <name evidence="6" type="ORF">DILT_LOCUS14066</name>
</gene>